<evidence type="ECO:0000313" key="10">
    <source>
        <dbReference type="Proteomes" id="UP000230093"/>
    </source>
</evidence>
<comment type="subunit">
    <text evidence="7">Heterotrimer of A, B and C subunits.</text>
</comment>
<keyword evidence="2 7" id="KW-0436">Ligase</keyword>
<dbReference type="GO" id="GO:0006412">
    <property type="term" value="P:translation"/>
    <property type="evidence" value="ECO:0007669"/>
    <property type="project" value="UniProtKB-UniRule"/>
</dbReference>
<gene>
    <name evidence="7" type="primary">gatA</name>
    <name evidence="9" type="ORF">COT75_00150</name>
</gene>
<proteinExistence type="inferred from homology"/>
<protein>
    <recommendedName>
        <fullName evidence="7">Glutamyl-tRNA(Gln) amidotransferase subunit A</fullName>
        <shortName evidence="7">Glu-ADT subunit A</shortName>
        <ecNumber evidence="7">6.3.5.7</ecNumber>
    </recommendedName>
</protein>
<dbReference type="PROSITE" id="PS00571">
    <property type="entry name" value="AMIDASES"/>
    <property type="match status" value="1"/>
</dbReference>
<comment type="catalytic activity">
    <reaction evidence="6 7">
        <text>L-glutamyl-tRNA(Gln) + L-glutamine + ATP + H2O = L-glutaminyl-tRNA(Gln) + L-glutamate + ADP + phosphate + H(+)</text>
        <dbReference type="Rhea" id="RHEA:17521"/>
        <dbReference type="Rhea" id="RHEA-COMP:9681"/>
        <dbReference type="Rhea" id="RHEA-COMP:9684"/>
        <dbReference type="ChEBI" id="CHEBI:15377"/>
        <dbReference type="ChEBI" id="CHEBI:15378"/>
        <dbReference type="ChEBI" id="CHEBI:29985"/>
        <dbReference type="ChEBI" id="CHEBI:30616"/>
        <dbReference type="ChEBI" id="CHEBI:43474"/>
        <dbReference type="ChEBI" id="CHEBI:58359"/>
        <dbReference type="ChEBI" id="CHEBI:78520"/>
        <dbReference type="ChEBI" id="CHEBI:78521"/>
        <dbReference type="ChEBI" id="CHEBI:456216"/>
        <dbReference type="EC" id="6.3.5.7"/>
    </reaction>
</comment>
<dbReference type="NCBIfam" id="TIGR00132">
    <property type="entry name" value="gatA"/>
    <property type="match status" value="1"/>
</dbReference>
<evidence type="ECO:0000259" key="8">
    <source>
        <dbReference type="Pfam" id="PF01425"/>
    </source>
</evidence>
<evidence type="ECO:0000313" key="9">
    <source>
        <dbReference type="EMBL" id="PIS09603.1"/>
    </source>
</evidence>
<dbReference type="InterPro" id="IPR036928">
    <property type="entry name" value="AS_sf"/>
</dbReference>
<dbReference type="InterPro" id="IPR004412">
    <property type="entry name" value="GatA"/>
</dbReference>
<dbReference type="PANTHER" id="PTHR11895">
    <property type="entry name" value="TRANSAMIDASE"/>
    <property type="match status" value="1"/>
</dbReference>
<keyword evidence="3 7" id="KW-0547">Nucleotide-binding</keyword>
<evidence type="ECO:0000256" key="6">
    <source>
        <dbReference type="ARBA" id="ARBA00047407"/>
    </source>
</evidence>
<evidence type="ECO:0000256" key="7">
    <source>
        <dbReference type="HAMAP-Rule" id="MF_00120"/>
    </source>
</evidence>
<evidence type="ECO:0000256" key="2">
    <source>
        <dbReference type="ARBA" id="ARBA00022598"/>
    </source>
</evidence>
<sequence>MLNQLTIIQALKGLQEKKFSSQELVKDCLKNIDRVDKKIGAFITVSRSKSLEKAKKVDNLIKTNPSIFKEKPLLGIPMALKDIYSTKGIKTTAGSKVLADYIPPYDATVVKRLKKAGAIIIGKTNLDAWAHGSSGENSDFFPTHNPWNLKKVPGGSSSGSAAALSSSQCLMSMGTDTGGSIRQPASFCNLVGLKPTYGRVSRYGIISMASSLDSIGHFTKTVADSAFVLQITAGQDSLDATTPNVTVPNYSNKLTKPNKELKIGLPKEYFSEGVDSQMRKTVEIAAGLLEAQGHEIINVSLKTTKYACPAYYIIQPAELSSNLARFDGIRYGNSRSFFGDEAKRRIMLGTYTLSSGYYEAYYLKAMKLRSLIISDFKKVFKEVDLLLAPVSPFPPFNLGEKVNDPLKMYLSDVLTISVNLAGLPAMSLPCGFTNDNLPIGMQFIALQFKEEVLFNVGHQYQQLTDWHKKRPNI</sequence>
<keyword evidence="5 7" id="KW-0648">Protein biosynthesis</keyword>
<dbReference type="Pfam" id="PF01425">
    <property type="entry name" value="Amidase"/>
    <property type="match status" value="1"/>
</dbReference>
<evidence type="ECO:0000256" key="4">
    <source>
        <dbReference type="ARBA" id="ARBA00022840"/>
    </source>
</evidence>
<dbReference type="EC" id="6.3.5.7" evidence="7"/>
<dbReference type="InterPro" id="IPR023631">
    <property type="entry name" value="Amidase_dom"/>
</dbReference>
<keyword evidence="9" id="KW-0808">Transferase</keyword>
<dbReference type="Gene3D" id="3.90.1300.10">
    <property type="entry name" value="Amidase signature (AS) domain"/>
    <property type="match status" value="1"/>
</dbReference>
<dbReference type="InterPro" id="IPR000120">
    <property type="entry name" value="Amidase"/>
</dbReference>
<evidence type="ECO:0000256" key="1">
    <source>
        <dbReference type="ARBA" id="ARBA00008069"/>
    </source>
</evidence>
<dbReference type="InterPro" id="IPR020556">
    <property type="entry name" value="Amidase_CS"/>
</dbReference>
<feature type="active site" description="Charge relay system" evidence="7">
    <location>
        <position position="81"/>
    </location>
</feature>
<organism evidence="9 10">
    <name type="scientific">Candidatus Beckwithbacteria bacterium CG10_big_fil_rev_8_21_14_0_10_34_10</name>
    <dbReference type="NCBI Taxonomy" id="1974495"/>
    <lineage>
        <taxon>Bacteria</taxon>
        <taxon>Candidatus Beckwithiibacteriota</taxon>
    </lineage>
</organism>
<dbReference type="GO" id="GO:0030956">
    <property type="term" value="C:glutamyl-tRNA(Gln) amidotransferase complex"/>
    <property type="evidence" value="ECO:0007669"/>
    <property type="project" value="InterPro"/>
</dbReference>
<feature type="domain" description="Amidase" evidence="8">
    <location>
        <begin position="23"/>
        <end position="453"/>
    </location>
</feature>
<dbReference type="GO" id="GO:0016740">
    <property type="term" value="F:transferase activity"/>
    <property type="evidence" value="ECO:0007669"/>
    <property type="project" value="UniProtKB-KW"/>
</dbReference>
<evidence type="ECO:0000256" key="3">
    <source>
        <dbReference type="ARBA" id="ARBA00022741"/>
    </source>
</evidence>
<dbReference type="Proteomes" id="UP000230093">
    <property type="component" value="Unassembled WGS sequence"/>
</dbReference>
<name>A0A2H0WAC1_9BACT</name>
<comment type="function">
    <text evidence="7">Allows the formation of correctly charged Gln-tRNA(Gln) through the transamidation of misacylated Glu-tRNA(Gln) in organisms which lack glutaminyl-tRNA synthetase. The reaction takes place in the presence of glutamine and ATP through an activated gamma-phospho-Glu-tRNA(Gln).</text>
</comment>
<keyword evidence="4 7" id="KW-0067">ATP-binding</keyword>
<accession>A0A2H0WAC1</accession>
<dbReference type="GO" id="GO:0005524">
    <property type="term" value="F:ATP binding"/>
    <property type="evidence" value="ECO:0007669"/>
    <property type="project" value="UniProtKB-KW"/>
</dbReference>
<dbReference type="SUPFAM" id="SSF75304">
    <property type="entry name" value="Amidase signature (AS) enzymes"/>
    <property type="match status" value="1"/>
</dbReference>
<evidence type="ECO:0000256" key="5">
    <source>
        <dbReference type="ARBA" id="ARBA00022917"/>
    </source>
</evidence>
<reference evidence="10" key="1">
    <citation type="submission" date="2017-09" db="EMBL/GenBank/DDBJ databases">
        <title>Depth-based differentiation of microbial function through sediment-hosted aquifers and enrichment of novel symbionts in the deep terrestrial subsurface.</title>
        <authorList>
            <person name="Probst A.J."/>
            <person name="Ladd B."/>
            <person name="Jarett J.K."/>
            <person name="Geller-Mcgrath D.E."/>
            <person name="Sieber C.M.K."/>
            <person name="Emerson J.B."/>
            <person name="Anantharaman K."/>
            <person name="Thomas B.C."/>
            <person name="Malmstrom R."/>
            <person name="Stieglmeier M."/>
            <person name="Klingl A."/>
            <person name="Woyke T."/>
            <person name="Ryan C.M."/>
            <person name="Banfield J.F."/>
        </authorList>
    </citation>
    <scope>NUCLEOTIDE SEQUENCE [LARGE SCALE GENOMIC DNA]</scope>
</reference>
<dbReference type="EMBL" id="PEZT01000001">
    <property type="protein sequence ID" value="PIS09603.1"/>
    <property type="molecule type" value="Genomic_DNA"/>
</dbReference>
<dbReference type="PANTHER" id="PTHR11895:SF151">
    <property type="entry name" value="GLUTAMYL-TRNA(GLN) AMIDOTRANSFERASE SUBUNIT A"/>
    <property type="match status" value="1"/>
</dbReference>
<feature type="active site" description="Acyl-ester intermediate" evidence="7">
    <location>
        <position position="180"/>
    </location>
</feature>
<dbReference type="GO" id="GO:0050567">
    <property type="term" value="F:glutaminyl-tRNA synthase (glutamine-hydrolyzing) activity"/>
    <property type="evidence" value="ECO:0007669"/>
    <property type="project" value="UniProtKB-UniRule"/>
</dbReference>
<dbReference type="HAMAP" id="MF_00120">
    <property type="entry name" value="GatA"/>
    <property type="match status" value="1"/>
</dbReference>
<comment type="similarity">
    <text evidence="1 7">Belongs to the amidase family. GatA subfamily.</text>
</comment>
<feature type="active site" description="Charge relay system" evidence="7">
    <location>
        <position position="156"/>
    </location>
</feature>
<comment type="caution">
    <text evidence="9">The sequence shown here is derived from an EMBL/GenBank/DDBJ whole genome shotgun (WGS) entry which is preliminary data.</text>
</comment>
<dbReference type="AlphaFoldDB" id="A0A2H0WAC1"/>